<dbReference type="Proteomes" id="UP000199423">
    <property type="component" value="Unassembled WGS sequence"/>
</dbReference>
<dbReference type="GO" id="GO:0008983">
    <property type="term" value="F:protein-glutamate O-methyltransferase activity"/>
    <property type="evidence" value="ECO:0007669"/>
    <property type="project" value="UniProtKB-EC"/>
</dbReference>
<dbReference type="InterPro" id="IPR022642">
    <property type="entry name" value="CheR_C"/>
</dbReference>
<dbReference type="Pfam" id="PF03705">
    <property type="entry name" value="CheR_N"/>
    <property type="match status" value="1"/>
</dbReference>
<dbReference type="Gene3D" id="3.40.50.150">
    <property type="entry name" value="Vaccinia Virus protein VP39"/>
    <property type="match status" value="1"/>
</dbReference>
<evidence type="ECO:0000256" key="3">
    <source>
        <dbReference type="ARBA" id="ARBA00022679"/>
    </source>
</evidence>
<dbReference type="SUPFAM" id="SSF47757">
    <property type="entry name" value="Chemotaxis receptor methyltransferase CheR, N-terminal domain"/>
    <property type="match status" value="1"/>
</dbReference>
<feature type="binding site" evidence="6">
    <location>
        <position position="93"/>
    </location>
    <ligand>
        <name>S-adenosyl-L-methionine</name>
        <dbReference type="ChEBI" id="CHEBI:59789"/>
    </ligand>
</feature>
<evidence type="ECO:0000256" key="1">
    <source>
        <dbReference type="ARBA" id="ARBA00001541"/>
    </source>
</evidence>
<dbReference type="PANTHER" id="PTHR24422:SF19">
    <property type="entry name" value="CHEMOTAXIS PROTEIN METHYLTRANSFERASE"/>
    <property type="match status" value="1"/>
</dbReference>
<evidence type="ECO:0000313" key="10">
    <source>
        <dbReference type="Proteomes" id="UP000199423"/>
    </source>
</evidence>
<dbReference type="InterPro" id="IPR050903">
    <property type="entry name" value="Bact_Chemotaxis_MeTrfase"/>
</dbReference>
<evidence type="ECO:0000256" key="4">
    <source>
        <dbReference type="ARBA" id="ARBA00022691"/>
    </source>
</evidence>
<evidence type="ECO:0000256" key="5">
    <source>
        <dbReference type="PIRNR" id="PIRNR000410"/>
    </source>
</evidence>
<feature type="binding site" evidence="6">
    <location>
        <position position="161"/>
    </location>
    <ligand>
        <name>S-adenosyl-L-methionine</name>
        <dbReference type="ChEBI" id="CHEBI:59789"/>
    </ligand>
</feature>
<dbReference type="PANTHER" id="PTHR24422">
    <property type="entry name" value="CHEMOTAXIS PROTEIN METHYLTRANSFERASE"/>
    <property type="match status" value="1"/>
</dbReference>
<dbReference type="EMBL" id="FPCH01000003">
    <property type="protein sequence ID" value="SFV37178.1"/>
    <property type="molecule type" value="Genomic_DNA"/>
</dbReference>
<accession>A0A1I7NRH2</accession>
<dbReference type="PROSITE" id="PS50123">
    <property type="entry name" value="CHER"/>
    <property type="match status" value="1"/>
</dbReference>
<evidence type="ECO:0000256" key="6">
    <source>
        <dbReference type="PIRSR" id="PIRSR000410-1"/>
    </source>
</evidence>
<dbReference type="GO" id="GO:0032259">
    <property type="term" value="P:methylation"/>
    <property type="evidence" value="ECO:0007669"/>
    <property type="project" value="UniProtKB-KW"/>
</dbReference>
<dbReference type="CDD" id="cd02440">
    <property type="entry name" value="AdoMet_MTases"/>
    <property type="match status" value="1"/>
</dbReference>
<dbReference type="SUPFAM" id="SSF53335">
    <property type="entry name" value="S-adenosyl-L-methionine-dependent methyltransferases"/>
    <property type="match status" value="1"/>
</dbReference>
<evidence type="ECO:0000256" key="7">
    <source>
        <dbReference type="SAM" id="MobiDB-lite"/>
    </source>
</evidence>
<keyword evidence="10" id="KW-1185">Reference proteome</keyword>
<dbReference type="RefSeq" id="WP_092868559.1">
    <property type="nucleotide sequence ID" value="NZ_FPCH01000003.1"/>
</dbReference>
<evidence type="ECO:0000259" key="8">
    <source>
        <dbReference type="PROSITE" id="PS50123"/>
    </source>
</evidence>
<dbReference type="InterPro" id="IPR036804">
    <property type="entry name" value="CheR_N_sf"/>
</dbReference>
<dbReference type="STRING" id="51670.SAMN04488557_3033"/>
<dbReference type="InterPro" id="IPR029063">
    <property type="entry name" value="SAM-dependent_MTases_sf"/>
</dbReference>
<dbReference type="InterPro" id="IPR026024">
    <property type="entry name" value="Chemotaxis_MeTrfase_CheR"/>
</dbReference>
<dbReference type="PIRSF" id="PIRSF000410">
    <property type="entry name" value="CheR"/>
    <property type="match status" value="1"/>
</dbReference>
<evidence type="ECO:0000313" key="9">
    <source>
        <dbReference type="EMBL" id="SFV37178.1"/>
    </source>
</evidence>
<keyword evidence="4 5" id="KW-0949">S-adenosyl-L-methionine</keyword>
<dbReference type="Gene3D" id="1.10.155.10">
    <property type="entry name" value="Chemotaxis receptor methyltransferase CheR, N-terminal domain"/>
    <property type="match status" value="1"/>
</dbReference>
<feature type="binding site" evidence="6">
    <location>
        <position position="91"/>
    </location>
    <ligand>
        <name>S-adenosyl-L-methionine</name>
        <dbReference type="ChEBI" id="CHEBI:59789"/>
    </ligand>
</feature>
<sequence length="297" mass="32719">MTSALGSSSSRDSGALVTGEFAFSAANFREIADIAKAEAGIDLPQSKATLVYSRLAKRLRARGIATFTDYCATVRADADERGSMIAALTTNVTRFFREPHHFEHLRTKIVEPLAERARRGDRVRLWSAACSTGQEPYSMALTVLSAIPNAASLDVRILATDLNPHVVAHGKKGQYQKEEVRDVPADLRSKWFEPVPGDSRGAMLKISDEVRSLVSFRELNLMGTWPFNGPFDAIFCRNVVIYFDRDTQSMIWSRLARLLRDDGALYIGHSERMSGPASASLSSDGITSYRKKGGKPS</sequence>
<dbReference type="InterPro" id="IPR022641">
    <property type="entry name" value="CheR_N"/>
</dbReference>
<protein>
    <recommendedName>
        <fullName evidence="5">Chemotaxis protein methyltransferase</fullName>
        <ecNumber evidence="5">2.1.1.80</ecNumber>
    </recommendedName>
</protein>
<dbReference type="Pfam" id="PF01739">
    <property type="entry name" value="CheR"/>
    <property type="match status" value="1"/>
</dbReference>
<gene>
    <name evidence="9" type="ORF">SAMN04488557_3033</name>
</gene>
<feature type="compositionally biased region" description="Polar residues" evidence="7">
    <location>
        <begin position="277"/>
        <end position="286"/>
    </location>
</feature>
<keyword evidence="2 5" id="KW-0489">Methyltransferase</keyword>
<comment type="catalytic activity">
    <reaction evidence="1 5">
        <text>L-glutamyl-[protein] + S-adenosyl-L-methionine = [protein]-L-glutamate 5-O-methyl ester + S-adenosyl-L-homocysteine</text>
        <dbReference type="Rhea" id="RHEA:24452"/>
        <dbReference type="Rhea" id="RHEA-COMP:10208"/>
        <dbReference type="Rhea" id="RHEA-COMP:10311"/>
        <dbReference type="ChEBI" id="CHEBI:29973"/>
        <dbReference type="ChEBI" id="CHEBI:57856"/>
        <dbReference type="ChEBI" id="CHEBI:59789"/>
        <dbReference type="ChEBI" id="CHEBI:82795"/>
        <dbReference type="EC" id="2.1.1.80"/>
    </reaction>
</comment>
<keyword evidence="3 5" id="KW-0808">Transferase</keyword>
<dbReference type="AlphaFoldDB" id="A0A1I7NRH2"/>
<evidence type="ECO:0000256" key="2">
    <source>
        <dbReference type="ARBA" id="ARBA00022603"/>
    </source>
</evidence>
<proteinExistence type="predicted"/>
<dbReference type="EC" id="2.1.1.80" evidence="5"/>
<dbReference type="OrthoDB" id="9816309at2"/>
<feature type="binding site" evidence="6">
    <location>
        <begin position="220"/>
        <end position="221"/>
    </location>
    <ligand>
        <name>S-adenosyl-L-methionine</name>
        <dbReference type="ChEBI" id="CHEBI:59789"/>
    </ligand>
</feature>
<feature type="domain" description="CheR-type methyltransferase" evidence="8">
    <location>
        <begin position="16"/>
        <end position="294"/>
    </location>
</feature>
<name>A0A1I7NRH2_9HYPH</name>
<comment type="function">
    <text evidence="5">Methylation of the membrane-bound methyl-accepting chemotaxis proteins (MCP) to form gamma-glutamyl methyl ester residues in MCP.</text>
</comment>
<feature type="binding site" evidence="6">
    <location>
        <position position="97"/>
    </location>
    <ligand>
        <name>S-adenosyl-L-methionine</name>
        <dbReference type="ChEBI" id="CHEBI:59789"/>
    </ligand>
</feature>
<organism evidence="9 10">
    <name type="scientific">Hyphomicrobium facile</name>
    <dbReference type="NCBI Taxonomy" id="51670"/>
    <lineage>
        <taxon>Bacteria</taxon>
        <taxon>Pseudomonadati</taxon>
        <taxon>Pseudomonadota</taxon>
        <taxon>Alphaproteobacteria</taxon>
        <taxon>Hyphomicrobiales</taxon>
        <taxon>Hyphomicrobiaceae</taxon>
        <taxon>Hyphomicrobium</taxon>
    </lineage>
</organism>
<feature type="binding site" evidence="6">
    <location>
        <position position="135"/>
    </location>
    <ligand>
        <name>S-adenosyl-L-methionine</name>
        <dbReference type="ChEBI" id="CHEBI:59789"/>
    </ligand>
</feature>
<reference evidence="10" key="1">
    <citation type="submission" date="2016-10" db="EMBL/GenBank/DDBJ databases">
        <authorList>
            <person name="Varghese N."/>
            <person name="Submissions S."/>
        </authorList>
    </citation>
    <scope>NUCLEOTIDE SEQUENCE [LARGE SCALE GENOMIC DNA]</scope>
    <source>
        <strain evidence="10">DSM 1565</strain>
    </source>
</reference>
<dbReference type="InterPro" id="IPR000780">
    <property type="entry name" value="CheR_MeTrfase"/>
</dbReference>
<feature type="binding site" evidence="6">
    <location>
        <begin position="237"/>
        <end position="238"/>
    </location>
    <ligand>
        <name>S-adenosyl-L-methionine</name>
        <dbReference type="ChEBI" id="CHEBI:59789"/>
    </ligand>
</feature>
<dbReference type="PRINTS" id="PR00996">
    <property type="entry name" value="CHERMTFRASE"/>
</dbReference>
<feature type="region of interest" description="Disordered" evidence="7">
    <location>
        <begin position="272"/>
        <end position="297"/>
    </location>
</feature>
<dbReference type="SMART" id="SM00138">
    <property type="entry name" value="MeTrc"/>
    <property type="match status" value="1"/>
</dbReference>